<keyword evidence="6" id="KW-0687">Ribonucleoprotein</keyword>
<sequence>MLKNTSQRTVAETIRATARRFQRAKLHYGHGTETAPDEAAWLVGHALGVAPDRLAGRLNKPVPPAAMKKIDALTAARIRTRKPLAYLLKEAWFAGRKFYVDERVIVPRSLTGEFIAEQFQPWIDAKRVRRILDLCTGSGGMAIACAYAFPKARVEAADVSAEALAVARINIKRHRLGRRVQLRRSDLFQALKDRRYDVIVTNPPYVARAEMRTLPREYRHEPELALVSGRDGLDAIARILAGAARHLNPGGILVGEVGNSAAALQKKFPSVPFVWLTTSTGDESVFLLAAEDLARHHRAFKMPS</sequence>
<protein>
    <submittedName>
        <fullName evidence="6">Ribosomal protein L3 N(5)-glutamine methyltransferase</fullName>
    </submittedName>
</protein>
<dbReference type="PANTHER" id="PTHR47806">
    <property type="entry name" value="50S RIBOSOMAL PROTEIN L3 GLUTAMINE METHYLTRANSFERASE"/>
    <property type="match status" value="1"/>
</dbReference>
<dbReference type="PANTHER" id="PTHR47806:SF1">
    <property type="entry name" value="RIBOSOMAL PROTEIN UL3 GLUTAMINE METHYLTRANSFERASE"/>
    <property type="match status" value="1"/>
</dbReference>
<evidence type="ECO:0000256" key="2">
    <source>
        <dbReference type="ARBA" id="ARBA00022679"/>
    </source>
</evidence>
<organism evidence="6 7">
    <name type="scientific">Candidatus Muproteobacteria bacterium RIFCSPLOWO2_01_FULL_60_18</name>
    <dbReference type="NCBI Taxonomy" id="1817768"/>
    <lineage>
        <taxon>Bacteria</taxon>
        <taxon>Pseudomonadati</taxon>
        <taxon>Pseudomonadota</taxon>
        <taxon>Candidatus Muproteobacteria</taxon>
    </lineage>
</organism>
<dbReference type="GO" id="GO:0005840">
    <property type="term" value="C:ribosome"/>
    <property type="evidence" value="ECO:0007669"/>
    <property type="project" value="UniProtKB-KW"/>
</dbReference>
<dbReference type="AlphaFoldDB" id="A0A1F6TWY0"/>
<dbReference type="GO" id="GO:0032259">
    <property type="term" value="P:methylation"/>
    <property type="evidence" value="ECO:0007669"/>
    <property type="project" value="UniProtKB-KW"/>
</dbReference>
<dbReference type="Pfam" id="PF05175">
    <property type="entry name" value="MTS"/>
    <property type="match status" value="1"/>
</dbReference>
<dbReference type="InterPro" id="IPR019874">
    <property type="entry name" value="RF_methyltr_PrmC"/>
</dbReference>
<evidence type="ECO:0000256" key="1">
    <source>
        <dbReference type="ARBA" id="ARBA00022603"/>
    </source>
</evidence>
<keyword evidence="3" id="KW-0949">S-adenosyl-L-methionine</keyword>
<evidence type="ECO:0000259" key="5">
    <source>
        <dbReference type="Pfam" id="PF17827"/>
    </source>
</evidence>
<dbReference type="NCBIfam" id="TIGR00536">
    <property type="entry name" value="hemK_fam"/>
    <property type="match status" value="1"/>
</dbReference>
<dbReference type="GO" id="GO:0003676">
    <property type="term" value="F:nucleic acid binding"/>
    <property type="evidence" value="ECO:0007669"/>
    <property type="project" value="InterPro"/>
</dbReference>
<feature type="domain" description="Methyltransferase small" evidence="4">
    <location>
        <begin position="124"/>
        <end position="210"/>
    </location>
</feature>
<evidence type="ECO:0000313" key="6">
    <source>
        <dbReference type="EMBL" id="OGI49620.1"/>
    </source>
</evidence>
<dbReference type="Gene3D" id="3.40.50.150">
    <property type="entry name" value="Vaccinia Virus protein VP39"/>
    <property type="match status" value="1"/>
</dbReference>
<dbReference type="EMBL" id="MFTC01000093">
    <property type="protein sequence ID" value="OGI49620.1"/>
    <property type="molecule type" value="Genomic_DNA"/>
</dbReference>
<feature type="domain" description="Release factor glutamine methyltransferase N-terminal" evidence="5">
    <location>
        <begin position="30"/>
        <end position="88"/>
    </location>
</feature>
<keyword evidence="6" id="KW-0689">Ribosomal protein</keyword>
<evidence type="ECO:0000313" key="7">
    <source>
        <dbReference type="Proteomes" id="UP000179037"/>
    </source>
</evidence>
<dbReference type="NCBIfam" id="TIGR03533">
    <property type="entry name" value="L3_gln_methyl"/>
    <property type="match status" value="1"/>
</dbReference>
<keyword evidence="2 6" id="KW-0808">Transferase</keyword>
<dbReference type="InterPro" id="IPR007848">
    <property type="entry name" value="Small_mtfrase_dom"/>
</dbReference>
<dbReference type="InterPro" id="IPR004556">
    <property type="entry name" value="HemK-like"/>
</dbReference>
<comment type="caution">
    <text evidence="6">The sequence shown here is derived from an EMBL/GenBank/DDBJ whole genome shotgun (WGS) entry which is preliminary data.</text>
</comment>
<dbReference type="CDD" id="cd02440">
    <property type="entry name" value="AdoMet_MTases"/>
    <property type="match status" value="1"/>
</dbReference>
<dbReference type="PROSITE" id="PS00092">
    <property type="entry name" value="N6_MTASE"/>
    <property type="match status" value="1"/>
</dbReference>
<dbReference type="Pfam" id="PF17827">
    <property type="entry name" value="PrmC_N"/>
    <property type="match status" value="1"/>
</dbReference>
<dbReference type="Gene3D" id="1.10.8.10">
    <property type="entry name" value="DNA helicase RuvA subunit, C-terminal domain"/>
    <property type="match status" value="1"/>
</dbReference>
<dbReference type="InterPro" id="IPR002052">
    <property type="entry name" value="DNA_methylase_N6_adenine_CS"/>
</dbReference>
<dbReference type="Proteomes" id="UP000179037">
    <property type="component" value="Unassembled WGS sequence"/>
</dbReference>
<dbReference type="InterPro" id="IPR029063">
    <property type="entry name" value="SAM-dependent_MTases_sf"/>
</dbReference>
<reference evidence="6 7" key="1">
    <citation type="journal article" date="2016" name="Nat. Commun.">
        <title>Thousands of microbial genomes shed light on interconnected biogeochemical processes in an aquifer system.</title>
        <authorList>
            <person name="Anantharaman K."/>
            <person name="Brown C.T."/>
            <person name="Hug L.A."/>
            <person name="Sharon I."/>
            <person name="Castelle C.J."/>
            <person name="Probst A.J."/>
            <person name="Thomas B.C."/>
            <person name="Singh A."/>
            <person name="Wilkins M.J."/>
            <person name="Karaoz U."/>
            <person name="Brodie E.L."/>
            <person name="Williams K.H."/>
            <person name="Hubbard S.S."/>
            <person name="Banfield J.F."/>
        </authorList>
    </citation>
    <scope>NUCLEOTIDE SEQUENCE [LARGE SCALE GENOMIC DNA]</scope>
</reference>
<dbReference type="PIRSF" id="PIRSF037167">
    <property type="entry name" value="Mtase_YfcB_prd"/>
    <property type="match status" value="1"/>
</dbReference>
<dbReference type="STRING" id="1817768.A3A87_01760"/>
<dbReference type="InterPro" id="IPR040758">
    <property type="entry name" value="PrmC_N"/>
</dbReference>
<dbReference type="InterPro" id="IPR017127">
    <property type="entry name" value="Ribosome_uL3_MTase"/>
</dbReference>
<proteinExistence type="predicted"/>
<evidence type="ECO:0000256" key="3">
    <source>
        <dbReference type="ARBA" id="ARBA00022691"/>
    </source>
</evidence>
<accession>A0A1F6TWY0</accession>
<gene>
    <name evidence="6" type="ORF">A3A87_01760</name>
</gene>
<dbReference type="SUPFAM" id="SSF53335">
    <property type="entry name" value="S-adenosyl-L-methionine-dependent methyltransferases"/>
    <property type="match status" value="1"/>
</dbReference>
<name>A0A1F6TWY0_9PROT</name>
<dbReference type="GO" id="GO:0005829">
    <property type="term" value="C:cytosol"/>
    <property type="evidence" value="ECO:0007669"/>
    <property type="project" value="TreeGrafter"/>
</dbReference>
<dbReference type="NCBIfam" id="TIGR03534">
    <property type="entry name" value="RF_mod_PrmC"/>
    <property type="match status" value="1"/>
</dbReference>
<keyword evidence="1 6" id="KW-0489">Methyltransferase</keyword>
<evidence type="ECO:0000259" key="4">
    <source>
        <dbReference type="Pfam" id="PF05175"/>
    </source>
</evidence>
<dbReference type="GO" id="GO:0036009">
    <property type="term" value="F:protein-glutamine N-methyltransferase activity"/>
    <property type="evidence" value="ECO:0007669"/>
    <property type="project" value="InterPro"/>
</dbReference>